<evidence type="ECO:0000313" key="1">
    <source>
        <dbReference type="EMBL" id="QKF93966.1"/>
    </source>
</evidence>
<keyword evidence="2" id="KW-1185">Reference proteome</keyword>
<dbReference type="NCBIfam" id="TIGR01664">
    <property type="entry name" value="DNA-3'-Pase"/>
    <property type="match status" value="1"/>
</dbReference>
<dbReference type="Gene3D" id="3.40.50.300">
    <property type="entry name" value="P-loop containing nucleotide triphosphate hydrolases"/>
    <property type="match status" value="1"/>
</dbReference>
<dbReference type="InterPro" id="IPR023214">
    <property type="entry name" value="HAD_sf"/>
</dbReference>
<keyword evidence="1" id="KW-0808">Transferase</keyword>
<dbReference type="InterPro" id="IPR006549">
    <property type="entry name" value="HAD-SF_hydro_IIIA"/>
</dbReference>
<dbReference type="GO" id="GO:0046404">
    <property type="term" value="F:ATP-dependent polydeoxyribonucleotide 5'-hydroxyl-kinase activity"/>
    <property type="evidence" value="ECO:0007669"/>
    <property type="project" value="TreeGrafter"/>
</dbReference>
<dbReference type="NCBIfam" id="TIGR01662">
    <property type="entry name" value="HAD-SF-IIIA"/>
    <property type="match status" value="1"/>
</dbReference>
<dbReference type="EMBL" id="MT418680">
    <property type="protein sequence ID" value="QKF93966.1"/>
    <property type="molecule type" value="Genomic_DNA"/>
</dbReference>
<dbReference type="GO" id="GO:0003690">
    <property type="term" value="F:double-stranded DNA binding"/>
    <property type="evidence" value="ECO:0007669"/>
    <property type="project" value="TreeGrafter"/>
</dbReference>
<evidence type="ECO:0000313" key="2">
    <source>
        <dbReference type="Proteomes" id="UP001162001"/>
    </source>
</evidence>
<gene>
    <name evidence="1" type="ORF">Fadolivirus_1_508</name>
</gene>
<dbReference type="Pfam" id="PF08645">
    <property type="entry name" value="PNK3P"/>
    <property type="match status" value="1"/>
</dbReference>
<dbReference type="InterPro" id="IPR036412">
    <property type="entry name" value="HAD-like_sf"/>
</dbReference>
<dbReference type="GO" id="GO:0046403">
    <property type="term" value="F:polynucleotide 3'-phosphatase activity"/>
    <property type="evidence" value="ECO:0007669"/>
    <property type="project" value="TreeGrafter"/>
</dbReference>
<protein>
    <submittedName>
        <fullName evidence="1">Polynucleotide kinase 3 phosphatase</fullName>
    </submittedName>
</protein>
<dbReference type="PANTHER" id="PTHR12083">
    <property type="entry name" value="BIFUNCTIONAL POLYNUCLEOTIDE PHOSPHATASE/KINASE"/>
    <property type="match status" value="1"/>
</dbReference>
<dbReference type="GO" id="GO:0006281">
    <property type="term" value="P:DNA repair"/>
    <property type="evidence" value="ECO:0007669"/>
    <property type="project" value="TreeGrafter"/>
</dbReference>
<dbReference type="InterPro" id="IPR006551">
    <property type="entry name" value="Polynucleotide_phosphatase"/>
</dbReference>
<dbReference type="InterPro" id="IPR013954">
    <property type="entry name" value="PNK3P"/>
</dbReference>
<dbReference type="PANTHER" id="PTHR12083:SF9">
    <property type="entry name" value="BIFUNCTIONAL POLYNUCLEOTIDE PHOSPHATASE_KINASE"/>
    <property type="match status" value="1"/>
</dbReference>
<keyword evidence="1" id="KW-0418">Kinase</keyword>
<reference evidence="1 2" key="1">
    <citation type="submission" date="2020-04" db="EMBL/GenBank/DDBJ databases">
        <title>Advantages and limits of metagenomic assembly and binning of a giant virus.</title>
        <authorList>
            <person name="Schulz F."/>
            <person name="Andreani J."/>
            <person name="Francis R."/>
            <person name="Boudjemaa H."/>
            <person name="Bou Khalil J.Y."/>
            <person name="Lee J."/>
            <person name="La Scola B."/>
            <person name="Woyke T."/>
        </authorList>
    </citation>
    <scope>NUCLEOTIDE SEQUENCE [LARGE SCALE GENOMIC DNA]</scope>
    <source>
        <strain evidence="1 2">FV1/VV64</strain>
    </source>
</reference>
<dbReference type="Pfam" id="PF13671">
    <property type="entry name" value="AAA_33"/>
    <property type="match status" value="1"/>
</dbReference>
<name>A0A7D3QVN7_9VIRU</name>
<dbReference type="Proteomes" id="UP001162001">
    <property type="component" value="Segment"/>
</dbReference>
<dbReference type="FunFam" id="3.40.50.300:FF:000737">
    <property type="entry name" value="Bifunctional polynucleotide phosphatase/kinase"/>
    <property type="match status" value="1"/>
</dbReference>
<dbReference type="SUPFAM" id="SSF52540">
    <property type="entry name" value="P-loop containing nucleoside triphosphate hydrolases"/>
    <property type="match status" value="1"/>
</dbReference>
<accession>A0A7D3QVN7</accession>
<sequence>MEINWNVQNDYIVGTVKGIQLTDLVNNKIAAFDLDDTLIKPKDGKKFGETEDDWEIYDKSIPTKLKKLKDDGFNLVIISNQMGISKGKVDVEMWKNKIKNIINSLGLEFTILCALKDNLYRKPRTGLWELINGNTETSFYCGDAGGLAKRVVSEHKLDKDFSDSDLKFALNVGIEFIHRDEFVFDVKYPKNKYVIDYPIEFSKLKQGDYKFVPNKPEMIINVGFPASGKSKYATEKISIDSDYVYINRDTLKTMKKCTDALERALKSGKSAVIDNTNLAAKDRKLFLDIANKYKVKSRCILFNTSIDTCIHNSYFRNYQTNGEVDPIPKMVYNMMKKKYEKPELDEGFDEIDEIGFSINLDTKIKKMYQCYYF</sequence>
<organism evidence="1 2">
    <name type="scientific">Fadolivirus FV1/VV64</name>
    <dbReference type="NCBI Taxonomy" id="3070911"/>
    <lineage>
        <taxon>Viruses</taxon>
        <taxon>Varidnaviria</taxon>
        <taxon>Bamfordvirae</taxon>
        <taxon>Nucleocytoviricota</taxon>
        <taxon>Megaviricetes</taxon>
        <taxon>Imitervirales</taxon>
        <taxon>Mimiviridae</taxon>
        <taxon>Klosneuvirinae</taxon>
        <taxon>Fadolivirus</taxon>
        <taxon>Fadolivirus algeromassiliense</taxon>
    </lineage>
</organism>
<dbReference type="Gene3D" id="3.40.50.1000">
    <property type="entry name" value="HAD superfamily/HAD-like"/>
    <property type="match status" value="1"/>
</dbReference>
<dbReference type="SUPFAM" id="SSF56784">
    <property type="entry name" value="HAD-like"/>
    <property type="match status" value="1"/>
</dbReference>
<proteinExistence type="predicted"/>
<dbReference type="InterPro" id="IPR027417">
    <property type="entry name" value="P-loop_NTPase"/>
</dbReference>